<evidence type="ECO:0000313" key="2">
    <source>
        <dbReference type="Proteomes" id="UP000424080"/>
    </source>
</evidence>
<sequence>MIDLYKKTLKAYDSHGTIIVGVEFDDTVFPYTPSTKERCEIVVEQLKKLKNNYNVTLCLFTVSDKSSLKYKEHIMDLYGIKPDFINESPIKNWVICPSTYFNIYIDDKSGIDEMIHLLKMLNNK</sequence>
<dbReference type="InterPro" id="IPR023214">
    <property type="entry name" value="HAD_sf"/>
</dbReference>
<protein>
    <submittedName>
        <fullName evidence="1">Uncharacterized protein</fullName>
    </submittedName>
</protein>
<evidence type="ECO:0000313" key="1">
    <source>
        <dbReference type="EMBL" id="BBI90829.1"/>
    </source>
</evidence>
<dbReference type="Proteomes" id="UP000424080">
    <property type="component" value="Segment"/>
</dbReference>
<dbReference type="Gene3D" id="3.40.50.1000">
    <property type="entry name" value="HAD superfamily/HAD-like"/>
    <property type="match status" value="1"/>
</dbReference>
<organism evidence="1 2">
    <name type="scientific">Tenacibaculum phage PTm5</name>
    <dbReference type="NCBI Taxonomy" id="2547426"/>
    <lineage>
        <taxon>Viruses</taxon>
        <taxon>Duplodnaviria</taxon>
        <taxon>Heunggongvirae</taxon>
        <taxon>Uroviricota</taxon>
        <taxon>Caudoviricetes</taxon>
        <taxon>Shirahamavirus</taxon>
        <taxon>Shirahamavirus PTm1</taxon>
    </lineage>
</organism>
<dbReference type="EMBL" id="AP019525">
    <property type="protein sequence ID" value="BBI90829.1"/>
    <property type="molecule type" value="Genomic_DNA"/>
</dbReference>
<accession>A0A5S9BZD9</accession>
<name>A0A5S9BZD9_9CAUD</name>
<proteinExistence type="predicted"/>
<reference evidence="1 2" key="1">
    <citation type="journal article" date="2019" name="Arch. Virol.">
        <title>A novel jumbo Tenacibaculum maritimum lytic phage with head-fiber-like appendages.</title>
        <authorList>
            <person name="Kawato Y."/>
            <person name="Istiqomah I."/>
            <person name="Gaafar A.Y."/>
            <person name="Hanaoka M."/>
            <person name="Ishimaru K."/>
            <person name="Yasuike M."/>
            <person name="Nishiki I."/>
            <person name="Nakamura Y."/>
            <person name="Fujiwara A."/>
            <person name="Nakai T."/>
        </authorList>
    </citation>
    <scope>NUCLEOTIDE SEQUENCE [LARGE SCALE GENOMIC DNA]</scope>
    <source>
        <strain evidence="1 2">PTm5</strain>
    </source>
</reference>